<sequence>MSVYKEYHDKCVLFIGQGNIVKLANDLGFTNVVTLEDVQAAYPLLDMVDHEHRRHIVSLIENMN</sequence>
<name>A0A3P8F9Y0_9TREM</name>
<reference evidence="1 2" key="1">
    <citation type="submission" date="2018-11" db="EMBL/GenBank/DDBJ databases">
        <authorList>
            <consortium name="Pathogen Informatics"/>
        </authorList>
    </citation>
    <scope>NUCLEOTIDE SEQUENCE [LARGE SCALE GENOMIC DNA]</scope>
    <source>
        <strain evidence="1 2">Zambia</strain>
    </source>
</reference>
<evidence type="ECO:0000313" key="1">
    <source>
        <dbReference type="EMBL" id="VDP56078.1"/>
    </source>
</evidence>
<evidence type="ECO:0000313" key="2">
    <source>
        <dbReference type="Proteomes" id="UP000277204"/>
    </source>
</evidence>
<organism evidence="1 2">
    <name type="scientific">Schistosoma margrebowiei</name>
    <dbReference type="NCBI Taxonomy" id="48269"/>
    <lineage>
        <taxon>Eukaryota</taxon>
        <taxon>Metazoa</taxon>
        <taxon>Spiralia</taxon>
        <taxon>Lophotrochozoa</taxon>
        <taxon>Platyhelminthes</taxon>
        <taxon>Trematoda</taxon>
        <taxon>Digenea</taxon>
        <taxon>Strigeidida</taxon>
        <taxon>Schistosomatoidea</taxon>
        <taxon>Schistosomatidae</taxon>
        <taxon>Schistosoma</taxon>
    </lineage>
</organism>
<dbReference type="EMBL" id="UZAI01021645">
    <property type="protein sequence ID" value="VDP56078.1"/>
    <property type="molecule type" value="Genomic_DNA"/>
</dbReference>
<dbReference type="Proteomes" id="UP000277204">
    <property type="component" value="Unassembled WGS sequence"/>
</dbReference>
<keyword evidence="2" id="KW-1185">Reference proteome</keyword>
<protein>
    <submittedName>
        <fullName evidence="1">Uncharacterized protein</fullName>
    </submittedName>
</protein>
<dbReference type="InterPro" id="IPR023214">
    <property type="entry name" value="HAD_sf"/>
</dbReference>
<dbReference type="AlphaFoldDB" id="A0A3P8F9Y0"/>
<gene>
    <name evidence="1" type="ORF">SMRZ_LOCUS25700</name>
</gene>
<dbReference type="Gene3D" id="3.40.50.1000">
    <property type="entry name" value="HAD superfamily/HAD-like"/>
    <property type="match status" value="1"/>
</dbReference>
<proteinExistence type="predicted"/>
<accession>A0A3P8F9Y0</accession>